<feature type="compositionally biased region" description="Basic and acidic residues" evidence="5">
    <location>
        <begin position="457"/>
        <end position="468"/>
    </location>
</feature>
<keyword evidence="4" id="KW-0175">Coiled coil</keyword>
<reference evidence="7 8" key="1">
    <citation type="submission" date="2020-02" db="EMBL/GenBank/DDBJ databases">
        <title>Esox lucius (northern pike) genome, fEsoLuc1, primary haplotype.</title>
        <authorList>
            <person name="Myers G."/>
            <person name="Karagic N."/>
            <person name="Meyer A."/>
            <person name="Pippel M."/>
            <person name="Reichard M."/>
            <person name="Winkler S."/>
            <person name="Tracey A."/>
            <person name="Sims Y."/>
            <person name="Howe K."/>
            <person name="Rhie A."/>
            <person name="Formenti G."/>
            <person name="Durbin R."/>
            <person name="Fedrigo O."/>
            <person name="Jarvis E.D."/>
        </authorList>
    </citation>
    <scope>NUCLEOTIDE SEQUENCE [LARGE SCALE GENOMIC DNA]</scope>
</reference>
<feature type="compositionally biased region" description="Polar residues" evidence="5">
    <location>
        <begin position="668"/>
        <end position="684"/>
    </location>
</feature>
<feature type="compositionally biased region" description="Polar residues" evidence="5">
    <location>
        <begin position="160"/>
        <end position="177"/>
    </location>
</feature>
<feature type="compositionally biased region" description="Low complexity" evidence="5">
    <location>
        <begin position="268"/>
        <end position="279"/>
    </location>
</feature>
<evidence type="ECO:0000256" key="1">
    <source>
        <dbReference type="ARBA" id="ARBA00004170"/>
    </source>
</evidence>
<organism evidence="7 8">
    <name type="scientific">Esox lucius</name>
    <name type="common">Northern pike</name>
    <dbReference type="NCBI Taxonomy" id="8010"/>
    <lineage>
        <taxon>Eukaryota</taxon>
        <taxon>Metazoa</taxon>
        <taxon>Chordata</taxon>
        <taxon>Craniata</taxon>
        <taxon>Vertebrata</taxon>
        <taxon>Euteleostomi</taxon>
        <taxon>Actinopterygii</taxon>
        <taxon>Neopterygii</taxon>
        <taxon>Teleostei</taxon>
        <taxon>Protacanthopterygii</taxon>
        <taxon>Esociformes</taxon>
        <taxon>Esocidae</taxon>
        <taxon>Esox</taxon>
    </lineage>
</organism>
<reference evidence="7" key="3">
    <citation type="submission" date="2025-09" db="UniProtKB">
        <authorList>
            <consortium name="Ensembl"/>
        </authorList>
    </citation>
    <scope>IDENTIFICATION</scope>
</reference>
<dbReference type="InterPro" id="IPR043470">
    <property type="entry name" value="Tjap1_dom"/>
</dbReference>
<comment type="subcellular location">
    <subcellularLocation>
        <location evidence="1">Membrane</location>
        <topology evidence="1">Peripheral membrane protein</topology>
    </subcellularLocation>
</comment>
<dbReference type="Ensembl" id="ENSELUT00000089722.1">
    <property type="protein sequence ID" value="ENSELUP00000095380.1"/>
    <property type="gene ID" value="ENSELUG00000016871.3"/>
</dbReference>
<feature type="compositionally biased region" description="Low complexity" evidence="5">
    <location>
        <begin position="444"/>
        <end position="455"/>
    </location>
</feature>
<dbReference type="Pfam" id="PF15453">
    <property type="entry name" value="Pilt"/>
    <property type="match status" value="1"/>
</dbReference>
<dbReference type="PANTHER" id="PTHR28664:SF3">
    <property type="entry name" value="TIGHT JUNCTION-ASSOCIATED PROTEIN 1"/>
    <property type="match status" value="1"/>
</dbReference>
<evidence type="ECO:0000256" key="5">
    <source>
        <dbReference type="SAM" id="MobiDB-lite"/>
    </source>
</evidence>
<keyword evidence="2" id="KW-0597">Phosphoprotein</keyword>
<feature type="region of interest" description="Disordered" evidence="5">
    <location>
        <begin position="1"/>
        <end position="51"/>
    </location>
</feature>
<feature type="region of interest" description="Disordered" evidence="5">
    <location>
        <begin position="731"/>
        <end position="753"/>
    </location>
</feature>
<reference evidence="7" key="2">
    <citation type="submission" date="2025-08" db="UniProtKB">
        <authorList>
            <consortium name="Ensembl"/>
        </authorList>
    </citation>
    <scope>IDENTIFICATION</scope>
</reference>
<feature type="compositionally biased region" description="Pro residues" evidence="5">
    <location>
        <begin position="799"/>
        <end position="808"/>
    </location>
</feature>
<feature type="compositionally biased region" description="Basic and acidic residues" evidence="5">
    <location>
        <begin position="388"/>
        <end position="406"/>
    </location>
</feature>
<protein>
    <recommendedName>
        <fullName evidence="6">Tight junction-associated protein 1 domain-containing protein</fullName>
    </recommendedName>
</protein>
<name>A0AAY5L4B8_ESOLU</name>
<feature type="compositionally biased region" description="Polar residues" evidence="5">
    <location>
        <begin position="988"/>
        <end position="1009"/>
    </location>
</feature>
<feature type="compositionally biased region" description="Low complexity" evidence="5">
    <location>
        <begin position="864"/>
        <end position="878"/>
    </location>
</feature>
<proteinExistence type="predicted"/>
<feature type="compositionally biased region" description="Basic and acidic residues" evidence="5">
    <location>
        <begin position="214"/>
        <end position="224"/>
    </location>
</feature>
<accession>A0AAY5L4B8</accession>
<feature type="compositionally biased region" description="Basic residues" evidence="5">
    <location>
        <begin position="1122"/>
        <end position="1134"/>
    </location>
</feature>
<keyword evidence="3" id="KW-0472">Membrane</keyword>
<dbReference type="GO" id="GO:0005802">
    <property type="term" value="C:trans-Golgi network"/>
    <property type="evidence" value="ECO:0007669"/>
    <property type="project" value="TreeGrafter"/>
</dbReference>
<feature type="region of interest" description="Disordered" evidence="5">
    <location>
        <begin position="156"/>
        <end position="181"/>
    </location>
</feature>
<dbReference type="InterPro" id="IPR043441">
    <property type="entry name" value="Tjap1/BEGAIN"/>
</dbReference>
<feature type="compositionally biased region" description="Basic and acidic residues" evidence="5">
    <location>
        <begin position="331"/>
        <end position="358"/>
    </location>
</feature>
<feature type="region of interest" description="Disordered" evidence="5">
    <location>
        <begin position="1100"/>
        <end position="1149"/>
    </location>
</feature>
<feature type="region of interest" description="Disordered" evidence="5">
    <location>
        <begin position="193"/>
        <end position="281"/>
    </location>
</feature>
<feature type="region of interest" description="Disordered" evidence="5">
    <location>
        <begin position="845"/>
        <end position="1087"/>
    </location>
</feature>
<evidence type="ECO:0000256" key="3">
    <source>
        <dbReference type="ARBA" id="ARBA00023136"/>
    </source>
</evidence>
<feature type="compositionally biased region" description="Basic and acidic residues" evidence="5">
    <location>
        <begin position="365"/>
        <end position="378"/>
    </location>
</feature>
<dbReference type="GeneTree" id="ENSGT00940000164045"/>
<feature type="compositionally biased region" description="Polar residues" evidence="5">
    <location>
        <begin position="945"/>
        <end position="955"/>
    </location>
</feature>
<feature type="region of interest" description="Disordered" evidence="5">
    <location>
        <begin position="308"/>
        <end position="488"/>
    </location>
</feature>
<evidence type="ECO:0000256" key="2">
    <source>
        <dbReference type="ARBA" id="ARBA00022553"/>
    </source>
</evidence>
<evidence type="ECO:0000256" key="4">
    <source>
        <dbReference type="SAM" id="Coils"/>
    </source>
</evidence>
<sequence>MTSAAPARKPYRKAPPQHRETRHGLPTFREDLSGSVLPAPAKPAGPNASDSCQVIRVPNHIPGFQRARFADPLQKCTVSPEGRNVFSPSWSPLSDSEVDVSSLSSLDLTVLPPPRIFSRGGVAVGVTANRAFGYHQGMSRFLSRSEGLIAVSGDEDLTSEDSQQGDHSVSPAQSNRSLAFKDKAEILVPRLGKHQTTSFQRPAPPPKGILKQPNHLEVHMSEKLRKSKSAEMLGRSRGSGRGRKPQSKSLDRETERTVPGQTTSNRQASPFSASPSAAPSEKKIQFLEDKLKFSNFLDDVTTRVISPSRMQMLCGKPPEDPRPSSGNPSQRLERSHPQAPDMKKQGAGRMAEKSRPWDEWSQALARDRPSKKDKEGLPKTRQIPLNKDSSDQEPEKRRPGVHREASRPQADVPIYSHMGSGGDSSSKRSSDSDWEDESRRVARHQYQQRQLHQLATRARDGEAVDKPRAKYVPQPPQPERKHEPTVSQLSSFSILSQIKDTLSDADRIKILQQQNEDLRQRLSHTTHKMEAMETEFETSRHYMQGEMGRTRDDLEKMRDKFRRLQNSYTASQRANQDLEEKLHALLRKVERDKKTMDQEIVELTNKLLDAKNTIDKLEELNERYRQDCNLAVQLLKCNKSHFRNHKFADLPYELQDMVNKHMKASLPDKSSQGAQGQDSDTLSLTPADVVPTSVIARVLEKPEPLVLNSAQSSSSAGRPQAEDVFVHVDMTGPPAEVGRGGRENGGPSHSGRALARSAPAHELLQQNGMCRSQSSLSADGQSGEEGRDGGGAFEKLNPYPAPLPPHPLYPGRKVIEFSSDDKVKIPKNSPLPNCTYATRQAISLSLVQNDEENERQRTVPNSPAASDGGWRSGASSSSGGAGQRDPCRTPTQPDTGDRTSSQSSPFSSPPQPPGASGSSGSSEEDLLANWQRMFVEKMAPASEGTLVNRTSFSSETVKDLERTRTGKPAGGGSDRGALRGAYSDGEEGSSTRSWTASRESSLDTDTSSMADLRTRRGQYGADFSTEESERLLMALDPLDNDQDDSRGVAAETANTAETSPAEAKRGEFADETGSVGSSAEERDILPQDFPVIAPRVLAGLEAHTEGTPPLSANSSTPGRPLKSPKRMGVHHLHRKDSLTRAQEHGNLLD</sequence>
<evidence type="ECO:0000259" key="6">
    <source>
        <dbReference type="Pfam" id="PF15453"/>
    </source>
</evidence>
<feature type="region of interest" description="Disordered" evidence="5">
    <location>
        <begin position="664"/>
        <end position="685"/>
    </location>
</feature>
<evidence type="ECO:0000313" key="7">
    <source>
        <dbReference type="Ensembl" id="ENSELUP00000095380.1"/>
    </source>
</evidence>
<feature type="region of interest" description="Disordered" evidence="5">
    <location>
        <begin position="770"/>
        <end position="812"/>
    </location>
</feature>
<dbReference type="PANTHER" id="PTHR28664">
    <property type="entry name" value="TIGHT JUNCTION-ASSOCIATED PROTEIN 1"/>
    <property type="match status" value="1"/>
</dbReference>
<dbReference type="GO" id="GO:0016020">
    <property type="term" value="C:membrane"/>
    <property type="evidence" value="ECO:0007669"/>
    <property type="project" value="UniProtKB-SubCell"/>
</dbReference>
<feature type="domain" description="Tight junction-associated protein 1" evidence="6">
    <location>
        <begin position="758"/>
        <end position="1148"/>
    </location>
</feature>
<feature type="compositionally biased region" description="Basic and acidic residues" evidence="5">
    <location>
        <begin position="17"/>
        <end position="32"/>
    </location>
</feature>
<dbReference type="GO" id="GO:0007030">
    <property type="term" value="P:Golgi organization"/>
    <property type="evidence" value="ECO:0007669"/>
    <property type="project" value="TreeGrafter"/>
</dbReference>
<dbReference type="Proteomes" id="UP000265140">
    <property type="component" value="Chromosome 6"/>
</dbReference>
<dbReference type="AlphaFoldDB" id="A0AAY5L4B8"/>
<feature type="coiled-coil region" evidence="4">
    <location>
        <begin position="508"/>
        <end position="634"/>
    </location>
</feature>
<keyword evidence="8" id="KW-1185">Reference proteome</keyword>
<evidence type="ECO:0000313" key="8">
    <source>
        <dbReference type="Proteomes" id="UP000265140"/>
    </source>
</evidence>